<dbReference type="InterPro" id="IPR010540">
    <property type="entry name" value="CmpB_TMEM229"/>
</dbReference>
<feature type="transmembrane region" description="Helical" evidence="1">
    <location>
        <begin position="146"/>
        <end position="167"/>
    </location>
</feature>
<proteinExistence type="predicted"/>
<evidence type="ECO:0000256" key="1">
    <source>
        <dbReference type="SAM" id="Phobius"/>
    </source>
</evidence>
<feature type="transmembrane region" description="Helical" evidence="1">
    <location>
        <begin position="252"/>
        <end position="274"/>
    </location>
</feature>
<protein>
    <submittedName>
        <fullName evidence="2">ABC transporter permease</fullName>
    </submittedName>
</protein>
<keyword evidence="1" id="KW-1133">Transmembrane helix</keyword>
<dbReference type="RefSeq" id="WP_283713240.1">
    <property type="nucleotide sequence ID" value="NZ_JASJEW010000003.1"/>
</dbReference>
<sequence length="325" mass="37306">MANTLLVVQLAVFLVLITGWAMRSMSYRIARGRSYRALAGDERFGDDIQSTLSAIERERLGAAVRVSDDAYEGLKVKRRPHLSREQRRSIFQAEMKTRDEYLQTASLGIFHYIIIFIAFSVIGLVAEEIWMWVSLGSTESRVGVVWGPFSPLYGFGALMFTIVLWNFRTCRWYEVLPVSMGLGAALEQTTGMAMEYFWHAQSWTYIGLPDAITQWVSWTTVCLWGVIGLVYSKLVMPELVWRIGEPSSRMQTVLVGVLVAFMTLDLLMTAYSFYRLEQRSLGIPAQNPIDAYVDYHFNDQFIEDRFQNLVVGQQLDPNDRSQWRI</sequence>
<feature type="transmembrane region" description="Helical" evidence="1">
    <location>
        <begin position="105"/>
        <end position="126"/>
    </location>
</feature>
<evidence type="ECO:0000313" key="2">
    <source>
        <dbReference type="EMBL" id="MDJ1130081.1"/>
    </source>
</evidence>
<feature type="transmembrane region" description="Helical" evidence="1">
    <location>
        <begin position="6"/>
        <end position="23"/>
    </location>
</feature>
<keyword evidence="1" id="KW-0812">Transmembrane</keyword>
<name>A0ABT6ZM04_9ACTN</name>
<gene>
    <name evidence="2" type="ORF">QJ043_08340</name>
</gene>
<dbReference type="EMBL" id="JASJEX010000004">
    <property type="protein sequence ID" value="MDJ1130081.1"/>
    <property type="molecule type" value="Genomic_DNA"/>
</dbReference>
<reference evidence="2" key="1">
    <citation type="submission" date="2023-05" db="EMBL/GenBank/DDBJ databases">
        <title>[olsenella] sp. nov., isolated from a pig farm feces dump.</title>
        <authorList>
            <person name="Chang Y.-H."/>
        </authorList>
    </citation>
    <scope>NUCLEOTIDE SEQUENCE</scope>
    <source>
        <strain evidence="2">YH-ols2217</strain>
    </source>
</reference>
<dbReference type="Proteomes" id="UP001431693">
    <property type="component" value="Unassembled WGS sequence"/>
</dbReference>
<accession>A0ABT6ZM04</accession>
<organism evidence="2 3">
    <name type="scientific">Kribbibacterium absianum</name>
    <dbReference type="NCBI Taxonomy" id="3044210"/>
    <lineage>
        <taxon>Bacteria</taxon>
        <taxon>Bacillati</taxon>
        <taxon>Actinomycetota</taxon>
        <taxon>Coriobacteriia</taxon>
        <taxon>Coriobacteriales</taxon>
        <taxon>Kribbibacteriaceae</taxon>
        <taxon>Kribbibacterium</taxon>
    </lineage>
</organism>
<keyword evidence="3" id="KW-1185">Reference proteome</keyword>
<comment type="caution">
    <text evidence="2">The sequence shown here is derived from an EMBL/GenBank/DDBJ whole genome shotgun (WGS) entry which is preliminary data.</text>
</comment>
<dbReference type="Pfam" id="PF06541">
    <property type="entry name" value="ABC_trans_CmpB"/>
    <property type="match status" value="1"/>
</dbReference>
<evidence type="ECO:0000313" key="3">
    <source>
        <dbReference type="Proteomes" id="UP001431693"/>
    </source>
</evidence>
<keyword evidence="1" id="KW-0472">Membrane</keyword>
<feature type="transmembrane region" description="Helical" evidence="1">
    <location>
        <begin position="215"/>
        <end position="232"/>
    </location>
</feature>